<reference evidence="1 2" key="1">
    <citation type="journal article" date="2019" name="Sci. Rep.">
        <title>Orb-weaving spider Araneus ventricosus genome elucidates the spidroin gene catalogue.</title>
        <authorList>
            <person name="Kono N."/>
            <person name="Nakamura H."/>
            <person name="Ohtoshi R."/>
            <person name="Moran D.A.P."/>
            <person name="Shinohara A."/>
            <person name="Yoshida Y."/>
            <person name="Fujiwara M."/>
            <person name="Mori M."/>
            <person name="Tomita M."/>
            <person name="Arakawa K."/>
        </authorList>
    </citation>
    <scope>NUCLEOTIDE SEQUENCE [LARGE SCALE GENOMIC DNA]</scope>
</reference>
<protein>
    <submittedName>
        <fullName evidence="1">Uncharacterized protein</fullName>
    </submittedName>
</protein>
<organism evidence="1 2">
    <name type="scientific">Araneus ventricosus</name>
    <name type="common">Orbweaver spider</name>
    <name type="synonym">Epeira ventricosa</name>
    <dbReference type="NCBI Taxonomy" id="182803"/>
    <lineage>
        <taxon>Eukaryota</taxon>
        <taxon>Metazoa</taxon>
        <taxon>Ecdysozoa</taxon>
        <taxon>Arthropoda</taxon>
        <taxon>Chelicerata</taxon>
        <taxon>Arachnida</taxon>
        <taxon>Araneae</taxon>
        <taxon>Araneomorphae</taxon>
        <taxon>Entelegynae</taxon>
        <taxon>Araneoidea</taxon>
        <taxon>Araneidae</taxon>
        <taxon>Araneus</taxon>
    </lineage>
</organism>
<keyword evidence="2" id="KW-1185">Reference proteome</keyword>
<evidence type="ECO:0000313" key="1">
    <source>
        <dbReference type="EMBL" id="GBO24829.1"/>
    </source>
</evidence>
<accession>A0A4Y2VHQ9</accession>
<evidence type="ECO:0000313" key="2">
    <source>
        <dbReference type="Proteomes" id="UP000499080"/>
    </source>
</evidence>
<proteinExistence type="predicted"/>
<sequence length="114" mass="12391">MLIDWNSFGVSSAVRAGELSAIESAVFVVISDLLTVCVAISESAELLLPVNCCLFALLICARSIVPVTCSTRFPAYFSMLNADYINKENRREAVSAKRPLGLRGVDFLTLLNCD</sequence>
<dbReference type="AlphaFoldDB" id="A0A4Y2VHQ9"/>
<dbReference type="Proteomes" id="UP000499080">
    <property type="component" value="Unassembled WGS sequence"/>
</dbReference>
<gene>
    <name evidence="1" type="ORF">AVEN_52828_1</name>
</gene>
<name>A0A4Y2VHQ9_ARAVE</name>
<dbReference type="EMBL" id="BGPR01047803">
    <property type="protein sequence ID" value="GBO24829.1"/>
    <property type="molecule type" value="Genomic_DNA"/>
</dbReference>
<comment type="caution">
    <text evidence="1">The sequence shown here is derived from an EMBL/GenBank/DDBJ whole genome shotgun (WGS) entry which is preliminary data.</text>
</comment>